<evidence type="ECO:0000313" key="2">
    <source>
        <dbReference type="EMBL" id="KZT31162.1"/>
    </source>
</evidence>
<name>A0A165WHN6_9AGAM</name>
<keyword evidence="3" id="KW-1185">Reference proteome</keyword>
<reference evidence="2 3" key="1">
    <citation type="journal article" date="2016" name="Mol. Biol. Evol.">
        <title>Comparative Genomics of Early-Diverging Mushroom-Forming Fungi Provides Insights into the Origins of Lignocellulose Decay Capabilities.</title>
        <authorList>
            <person name="Nagy L.G."/>
            <person name="Riley R."/>
            <person name="Tritt A."/>
            <person name="Adam C."/>
            <person name="Daum C."/>
            <person name="Floudas D."/>
            <person name="Sun H."/>
            <person name="Yadav J.S."/>
            <person name="Pangilinan J."/>
            <person name="Larsson K.H."/>
            <person name="Matsuura K."/>
            <person name="Barry K."/>
            <person name="Labutti K."/>
            <person name="Kuo R."/>
            <person name="Ohm R.A."/>
            <person name="Bhattacharya S.S."/>
            <person name="Shirouzu T."/>
            <person name="Yoshinaga Y."/>
            <person name="Martin F.M."/>
            <person name="Grigoriev I.V."/>
            <person name="Hibbett D.S."/>
        </authorList>
    </citation>
    <scope>NUCLEOTIDE SEQUENCE [LARGE SCALE GENOMIC DNA]</scope>
    <source>
        <strain evidence="2 3">HHB10207 ss-3</strain>
    </source>
</reference>
<accession>A0A165WHN6</accession>
<evidence type="ECO:0000313" key="3">
    <source>
        <dbReference type="Proteomes" id="UP000076798"/>
    </source>
</evidence>
<proteinExistence type="predicted"/>
<dbReference type="AlphaFoldDB" id="A0A165WHN6"/>
<organism evidence="2 3">
    <name type="scientific">Sistotremastrum suecicum HHB10207 ss-3</name>
    <dbReference type="NCBI Taxonomy" id="1314776"/>
    <lineage>
        <taxon>Eukaryota</taxon>
        <taxon>Fungi</taxon>
        <taxon>Dikarya</taxon>
        <taxon>Basidiomycota</taxon>
        <taxon>Agaricomycotina</taxon>
        <taxon>Agaricomycetes</taxon>
        <taxon>Sistotremastrales</taxon>
        <taxon>Sistotremastraceae</taxon>
        <taxon>Sistotremastrum</taxon>
    </lineage>
</organism>
<evidence type="ECO:0000256" key="1">
    <source>
        <dbReference type="SAM" id="MobiDB-lite"/>
    </source>
</evidence>
<feature type="region of interest" description="Disordered" evidence="1">
    <location>
        <begin position="227"/>
        <end position="249"/>
    </location>
</feature>
<protein>
    <submittedName>
        <fullName evidence="2">Uncharacterized protein</fullName>
    </submittedName>
</protein>
<dbReference type="Proteomes" id="UP000076798">
    <property type="component" value="Unassembled WGS sequence"/>
</dbReference>
<gene>
    <name evidence="2" type="ORF">SISSUDRAFT_1068022</name>
</gene>
<sequence length="249" mass="28118">MSTDLNDVAHPHLIDQSQSQSETIINEPIRGKPYGIRLELLRAGVTVGKQSLHNFFIGDYVVIDESGVSMIRKEVILQLLYNDARNPSTYMENKLVDFFNGLQGDQGARQSHPHWNWTDITVHTSRVFGTEEFWMDETNGHVVLGRLSQIQPSLDARIDDPSDPSIIHLSCQSCVPMESWNSLSDDQGTGRLNMSKILETSRGHPPERFFCVFFDMAEVDTNAMPFPSLLSPSGDVPEEDQFEARMRPP</sequence>
<dbReference type="EMBL" id="KV428789">
    <property type="protein sequence ID" value="KZT31162.1"/>
    <property type="molecule type" value="Genomic_DNA"/>
</dbReference>